<evidence type="ECO:0000256" key="1">
    <source>
        <dbReference type="SAM" id="Coils"/>
    </source>
</evidence>
<proteinExistence type="predicted"/>
<feature type="region of interest" description="Disordered" evidence="2">
    <location>
        <begin position="182"/>
        <end position="203"/>
    </location>
</feature>
<feature type="compositionally biased region" description="Low complexity" evidence="2">
    <location>
        <begin position="153"/>
        <end position="164"/>
    </location>
</feature>
<feature type="compositionally biased region" description="Polar residues" evidence="2">
    <location>
        <begin position="303"/>
        <end position="332"/>
    </location>
</feature>
<protein>
    <submittedName>
        <fullName evidence="3">Uncharacterized protein</fullName>
    </submittedName>
</protein>
<keyword evidence="1" id="KW-0175">Coiled coil</keyword>
<feature type="region of interest" description="Disordered" evidence="2">
    <location>
        <begin position="259"/>
        <end position="350"/>
    </location>
</feature>
<comment type="caution">
    <text evidence="3">The sequence shown here is derived from an EMBL/GenBank/DDBJ whole genome shotgun (WGS) entry which is preliminary data.</text>
</comment>
<evidence type="ECO:0000313" key="4">
    <source>
        <dbReference type="Proteomes" id="UP000696280"/>
    </source>
</evidence>
<feature type="coiled-coil region" evidence="1">
    <location>
        <begin position="442"/>
        <end position="469"/>
    </location>
</feature>
<keyword evidence="4" id="KW-1185">Reference proteome</keyword>
<accession>A0A9N9LBK7</accession>
<sequence length="566" mass="63120">MELKRQDTSSNFRSPPTCSEKSSCCLLCCDSNQNLFSKGRQDALRVSVSSDSTTDIERASGPAPQRKGCFEVNGDHLQLAQDRSKQVIQGLPRTFLRLALLANRVDGLENLLWVFLCSSTEVLVIHTNDMVVGDKIDDQFPGGPEPEIGASTPQPGLQVLGQQPTNLQPTQDLLPFQVKQELENQQPSERQPPMQDTQPETGLMRTNSAPLEQVGMRQTPQPAQFTLTHPHPQNLWGAQRETVNLRTGLDLSGVNPMPQMAQSPQHQQMGAGPSNTGMIQQPGNMQRPRSIAPKEQPVMGAVPSTSTALTMHQPSSAQLTPAVSSAQHQQVRARQAGIEGMTRSRSAQPQVPILPSQHHQVAAPHMGMMAMQRPSPSRQQQNPFFHPPQQVETIQKGMEDMQRSAPKQPIIPRHQALVQQPAQNHYCQPPRQRDNAEEKMHIQVMRLEIQALKCTQESLQRKIEFLESVVHSQQQVINTQEEKFRMLELAINNQARNLLALRGNLSAALGENRQGGNGNWHCDLKELRDYLITHSRNYVVSSTETRIGCFAMEEFQLIKASYDNGK</sequence>
<dbReference type="Proteomes" id="UP000696280">
    <property type="component" value="Unassembled WGS sequence"/>
</dbReference>
<organism evidence="3 4">
    <name type="scientific">Hymenoscyphus fraxineus</name>
    <dbReference type="NCBI Taxonomy" id="746836"/>
    <lineage>
        <taxon>Eukaryota</taxon>
        <taxon>Fungi</taxon>
        <taxon>Dikarya</taxon>
        <taxon>Ascomycota</taxon>
        <taxon>Pezizomycotina</taxon>
        <taxon>Leotiomycetes</taxon>
        <taxon>Helotiales</taxon>
        <taxon>Helotiaceae</taxon>
        <taxon>Hymenoscyphus</taxon>
    </lineage>
</organism>
<gene>
    <name evidence="3" type="ORF">HYFRA_00013848</name>
</gene>
<evidence type="ECO:0000256" key="2">
    <source>
        <dbReference type="SAM" id="MobiDB-lite"/>
    </source>
</evidence>
<feature type="region of interest" description="Disordered" evidence="2">
    <location>
        <begin position="136"/>
        <end position="169"/>
    </location>
</feature>
<feature type="compositionally biased region" description="Polar residues" evidence="2">
    <location>
        <begin position="260"/>
        <end position="284"/>
    </location>
</feature>
<feature type="compositionally biased region" description="Polar residues" evidence="2">
    <location>
        <begin position="183"/>
        <end position="203"/>
    </location>
</feature>
<evidence type="ECO:0000313" key="3">
    <source>
        <dbReference type="EMBL" id="CAG8961498.1"/>
    </source>
</evidence>
<dbReference type="EMBL" id="CAJVRL010000111">
    <property type="protein sequence ID" value="CAG8961498.1"/>
    <property type="molecule type" value="Genomic_DNA"/>
</dbReference>
<reference evidence="3" key="1">
    <citation type="submission" date="2021-07" db="EMBL/GenBank/DDBJ databases">
        <authorList>
            <person name="Durling M."/>
        </authorList>
    </citation>
    <scope>NUCLEOTIDE SEQUENCE</scope>
</reference>
<name>A0A9N9LBK7_9HELO</name>
<dbReference type="AlphaFoldDB" id="A0A9N9LBK7"/>